<feature type="transmembrane region" description="Helical" evidence="8">
    <location>
        <begin position="308"/>
        <end position="328"/>
    </location>
</feature>
<feature type="transmembrane region" description="Helical" evidence="8">
    <location>
        <begin position="12"/>
        <end position="31"/>
    </location>
</feature>
<comment type="caution">
    <text evidence="10">The sequence shown here is derived from an EMBL/GenBank/DDBJ whole genome shotgun (WGS) entry which is preliminary data.</text>
</comment>
<feature type="domain" description="Acyltransferase 3" evidence="9">
    <location>
        <begin position="12"/>
        <end position="325"/>
    </location>
</feature>
<evidence type="ECO:0000256" key="6">
    <source>
        <dbReference type="ARBA" id="ARBA00023136"/>
    </source>
</evidence>
<comment type="subcellular location">
    <subcellularLocation>
        <location evidence="1">Cell membrane</location>
        <topology evidence="1">Multi-pass membrane protein</topology>
    </subcellularLocation>
</comment>
<reference evidence="10 11" key="1">
    <citation type="submission" date="2014-07" db="EMBL/GenBank/DDBJ databases">
        <title>Biosystematic studies on Modestobacter strains isolated from extreme hyper-arid desert soil and from historic building.</title>
        <authorList>
            <person name="Bukarasam K."/>
            <person name="Bull A."/>
            <person name="Girard G."/>
            <person name="van Wezel G."/>
            <person name="Goodfellow M."/>
        </authorList>
    </citation>
    <scope>NUCLEOTIDE SEQUENCE [LARGE SCALE GENOMIC DNA]</scope>
    <source>
        <strain evidence="10 11">KNN45-2b</strain>
    </source>
</reference>
<feature type="transmembrane region" description="Helical" evidence="8">
    <location>
        <begin position="176"/>
        <end position="197"/>
    </location>
</feature>
<dbReference type="GO" id="GO:0009246">
    <property type="term" value="P:enterobacterial common antigen biosynthetic process"/>
    <property type="evidence" value="ECO:0007669"/>
    <property type="project" value="TreeGrafter"/>
</dbReference>
<dbReference type="AlphaFoldDB" id="A0A098Y935"/>
<feature type="transmembrane region" description="Helical" evidence="8">
    <location>
        <begin position="247"/>
        <end position="265"/>
    </location>
</feature>
<evidence type="ECO:0000256" key="5">
    <source>
        <dbReference type="ARBA" id="ARBA00022989"/>
    </source>
</evidence>
<evidence type="ECO:0000256" key="4">
    <source>
        <dbReference type="ARBA" id="ARBA00022692"/>
    </source>
</evidence>
<feature type="transmembrane region" description="Helical" evidence="8">
    <location>
        <begin position="209"/>
        <end position="227"/>
    </location>
</feature>
<evidence type="ECO:0000256" key="7">
    <source>
        <dbReference type="SAM" id="MobiDB-lite"/>
    </source>
</evidence>
<feature type="transmembrane region" description="Helical" evidence="8">
    <location>
        <begin position="51"/>
        <end position="69"/>
    </location>
</feature>
<keyword evidence="11" id="KW-1185">Reference proteome</keyword>
<evidence type="ECO:0000313" key="11">
    <source>
        <dbReference type="Proteomes" id="UP000029713"/>
    </source>
</evidence>
<gene>
    <name evidence="10" type="ORF">IN07_09405</name>
</gene>
<evidence type="ECO:0000259" key="9">
    <source>
        <dbReference type="Pfam" id="PF01757"/>
    </source>
</evidence>
<dbReference type="STRING" id="1522368.IN07_09405"/>
<dbReference type="GO" id="GO:0016413">
    <property type="term" value="F:O-acetyltransferase activity"/>
    <property type="evidence" value="ECO:0007669"/>
    <property type="project" value="TreeGrafter"/>
</dbReference>
<feature type="transmembrane region" description="Helical" evidence="8">
    <location>
        <begin position="90"/>
        <end position="107"/>
    </location>
</feature>
<keyword evidence="5 8" id="KW-1133">Transmembrane helix</keyword>
<keyword evidence="6 8" id="KW-0472">Membrane</keyword>
<protein>
    <recommendedName>
        <fullName evidence="9">Acyltransferase 3 domain-containing protein</fullName>
    </recommendedName>
</protein>
<dbReference type="Pfam" id="PF01757">
    <property type="entry name" value="Acyl_transf_3"/>
    <property type="match status" value="1"/>
</dbReference>
<dbReference type="InterPro" id="IPR002656">
    <property type="entry name" value="Acyl_transf_3_dom"/>
</dbReference>
<keyword evidence="3" id="KW-1003">Cell membrane</keyword>
<dbReference type="GO" id="GO:0005886">
    <property type="term" value="C:plasma membrane"/>
    <property type="evidence" value="ECO:0007669"/>
    <property type="project" value="UniProtKB-SubCell"/>
</dbReference>
<evidence type="ECO:0000313" key="10">
    <source>
        <dbReference type="EMBL" id="KGH47009.1"/>
    </source>
</evidence>
<evidence type="ECO:0000256" key="8">
    <source>
        <dbReference type="SAM" id="Phobius"/>
    </source>
</evidence>
<evidence type="ECO:0000256" key="1">
    <source>
        <dbReference type="ARBA" id="ARBA00004651"/>
    </source>
</evidence>
<feature type="compositionally biased region" description="Basic and acidic residues" evidence="7">
    <location>
        <begin position="363"/>
        <end position="382"/>
    </location>
</feature>
<keyword evidence="4 8" id="KW-0812">Transmembrane</keyword>
<feature type="transmembrane region" description="Helical" evidence="8">
    <location>
        <begin position="285"/>
        <end position="302"/>
    </location>
</feature>
<sequence length="382" mass="40495">MTEAPTRPQRVAAIDVARAVAIIGVAANHSIDGMLNAGLIGADHPLEAVNSALYLFRMPALAFLLGLFVPRAVTRRGAAGYVRERATLMLWLYLLWYLVQSLAELATNEVKNVPREPGAIWRVWEPFAHLWFLPFLIVTSVVLAVLRPWQGPARRLLGGGGLVLASLLTWGWNPTLFGLTGLSLLAFAAAGSMVGLARLGTWMQGPVRAWTAVGLLAAASLGLLLQADVAPSTLPAEVGLVERALSLGAAVAGTIALLAVSVLLARVPPLRDLLAAIGRRTLPIYLAHVLVVAGVRIVLVQLGVDQPYAIAAVAVVAGVGIPFAVATFTAGRPWANWLFDLPLALRPRTRGPAAVDPSSARRLSAEQDRAPSRPTGRDGARR</sequence>
<feature type="region of interest" description="Disordered" evidence="7">
    <location>
        <begin position="351"/>
        <end position="382"/>
    </location>
</feature>
<proteinExistence type="inferred from homology"/>
<feature type="transmembrane region" description="Helical" evidence="8">
    <location>
        <begin position="153"/>
        <end position="170"/>
    </location>
</feature>
<organism evidence="10 11">
    <name type="scientific">Modestobacter caceresii</name>
    <dbReference type="NCBI Taxonomy" id="1522368"/>
    <lineage>
        <taxon>Bacteria</taxon>
        <taxon>Bacillati</taxon>
        <taxon>Actinomycetota</taxon>
        <taxon>Actinomycetes</taxon>
        <taxon>Geodermatophilales</taxon>
        <taxon>Geodermatophilaceae</taxon>
        <taxon>Modestobacter</taxon>
    </lineage>
</organism>
<accession>A0A098Y935</accession>
<dbReference type="Proteomes" id="UP000029713">
    <property type="component" value="Unassembled WGS sequence"/>
</dbReference>
<evidence type="ECO:0000256" key="3">
    <source>
        <dbReference type="ARBA" id="ARBA00022475"/>
    </source>
</evidence>
<dbReference type="PANTHER" id="PTHR40074">
    <property type="entry name" value="O-ACETYLTRANSFERASE WECH"/>
    <property type="match status" value="1"/>
</dbReference>
<dbReference type="RefSeq" id="WP_036335367.1">
    <property type="nucleotide sequence ID" value="NZ_JPMX01000032.1"/>
</dbReference>
<dbReference type="EMBL" id="JPMX01000032">
    <property type="protein sequence ID" value="KGH47009.1"/>
    <property type="molecule type" value="Genomic_DNA"/>
</dbReference>
<evidence type="ECO:0000256" key="2">
    <source>
        <dbReference type="ARBA" id="ARBA00007400"/>
    </source>
</evidence>
<name>A0A098Y935_9ACTN</name>
<dbReference type="PANTHER" id="PTHR40074:SF2">
    <property type="entry name" value="O-ACETYLTRANSFERASE WECH"/>
    <property type="match status" value="1"/>
</dbReference>
<comment type="similarity">
    <text evidence="2">Belongs to the acyltransferase 3 family.</text>
</comment>
<feature type="transmembrane region" description="Helical" evidence="8">
    <location>
        <begin position="127"/>
        <end position="146"/>
    </location>
</feature>